<dbReference type="AlphaFoldDB" id="A0A371I9P7"/>
<feature type="compositionally biased region" description="Polar residues" evidence="1">
    <location>
        <begin position="69"/>
        <end position="80"/>
    </location>
</feature>
<feature type="compositionally biased region" description="Basic and acidic residues" evidence="1">
    <location>
        <begin position="17"/>
        <end position="38"/>
    </location>
</feature>
<keyword evidence="3" id="KW-1185">Reference proteome</keyword>
<feature type="non-terminal residue" evidence="2">
    <location>
        <position position="1"/>
    </location>
</feature>
<accession>A0A371I9P7</accession>
<dbReference type="Proteomes" id="UP000257109">
    <property type="component" value="Unassembled WGS sequence"/>
</dbReference>
<protein>
    <submittedName>
        <fullName evidence="2">Uncharacterized protein</fullName>
    </submittedName>
</protein>
<feature type="compositionally biased region" description="Basic and acidic residues" evidence="1">
    <location>
        <begin position="81"/>
        <end position="101"/>
    </location>
</feature>
<proteinExistence type="predicted"/>
<evidence type="ECO:0000313" key="3">
    <source>
        <dbReference type="Proteomes" id="UP000257109"/>
    </source>
</evidence>
<dbReference type="EMBL" id="QJKJ01000592">
    <property type="protein sequence ID" value="RDY11725.1"/>
    <property type="molecule type" value="Genomic_DNA"/>
</dbReference>
<sequence length="136" mass="16103">RQRDQRHSSTSRSHDKRKIEETTRRSALKDKNAQEPRKLKPKSKPNHILCIGLHLDSLKHLLESIRIKTQSVNANVSTLSRGREKEKHKPRRDNEDSHEEGYGSYHSYQDPKVVRGDFFVKLQRMYQGTKCMEEYF</sequence>
<feature type="non-terminal residue" evidence="2">
    <location>
        <position position="136"/>
    </location>
</feature>
<reference evidence="2" key="1">
    <citation type="submission" date="2018-05" db="EMBL/GenBank/DDBJ databases">
        <title>Draft genome of Mucuna pruriens seed.</title>
        <authorList>
            <person name="Nnadi N.E."/>
            <person name="Vos R."/>
            <person name="Hasami M.H."/>
            <person name="Devisetty U.K."/>
            <person name="Aguiy J.C."/>
        </authorList>
    </citation>
    <scope>NUCLEOTIDE SEQUENCE [LARGE SCALE GENOMIC DNA]</scope>
    <source>
        <strain evidence="2">JCA_2017</strain>
    </source>
</reference>
<organism evidence="2 3">
    <name type="scientific">Mucuna pruriens</name>
    <name type="common">Velvet bean</name>
    <name type="synonym">Dolichos pruriens</name>
    <dbReference type="NCBI Taxonomy" id="157652"/>
    <lineage>
        <taxon>Eukaryota</taxon>
        <taxon>Viridiplantae</taxon>
        <taxon>Streptophyta</taxon>
        <taxon>Embryophyta</taxon>
        <taxon>Tracheophyta</taxon>
        <taxon>Spermatophyta</taxon>
        <taxon>Magnoliopsida</taxon>
        <taxon>eudicotyledons</taxon>
        <taxon>Gunneridae</taxon>
        <taxon>Pentapetalae</taxon>
        <taxon>rosids</taxon>
        <taxon>fabids</taxon>
        <taxon>Fabales</taxon>
        <taxon>Fabaceae</taxon>
        <taxon>Papilionoideae</taxon>
        <taxon>50 kb inversion clade</taxon>
        <taxon>NPAAA clade</taxon>
        <taxon>indigoferoid/millettioid clade</taxon>
        <taxon>Phaseoleae</taxon>
        <taxon>Mucuna</taxon>
    </lineage>
</organism>
<evidence type="ECO:0000256" key="1">
    <source>
        <dbReference type="SAM" id="MobiDB-lite"/>
    </source>
</evidence>
<evidence type="ECO:0000313" key="2">
    <source>
        <dbReference type="EMBL" id="RDY11725.1"/>
    </source>
</evidence>
<feature type="region of interest" description="Disordered" evidence="1">
    <location>
        <begin position="69"/>
        <end position="108"/>
    </location>
</feature>
<gene>
    <name evidence="2" type="ORF">CR513_03566</name>
</gene>
<feature type="region of interest" description="Disordered" evidence="1">
    <location>
        <begin position="1"/>
        <end position="46"/>
    </location>
</feature>
<comment type="caution">
    <text evidence="2">The sequence shown here is derived from an EMBL/GenBank/DDBJ whole genome shotgun (WGS) entry which is preliminary data.</text>
</comment>
<name>A0A371I9P7_MUCPR</name>